<comment type="caution">
    <text evidence="1">The sequence shown here is derived from an EMBL/GenBank/DDBJ whole genome shotgun (WGS) entry which is preliminary data.</text>
</comment>
<sequence>MKGFKRDKDQDVLVAHFDNEEAAMLAGLVDQLAELLTEHDLLGRHSAEAAAGDPFALWEREFSEEPSVDDLEQLVDEVDPVVRRLFPDAYPDDPAASWEFRRFTQSRARTEKVADAETVMADLQLTDRKGRCRVPDEHQTAWLKTLANVRLALAVRLDITDEISADEVAQRPDSDPRAFLNEVYQWLGYVQESLLEAMGSTPPSPSHDWQG</sequence>
<gene>
    <name evidence="1" type="ORF">ACFP57_03610</name>
</gene>
<evidence type="ECO:0000313" key="1">
    <source>
        <dbReference type="EMBL" id="MFC6396075.1"/>
    </source>
</evidence>
<proteinExistence type="predicted"/>
<dbReference type="Proteomes" id="UP001596266">
    <property type="component" value="Unassembled WGS sequence"/>
</dbReference>
<accession>A0ABW1WXT4</accession>
<dbReference type="EMBL" id="JBHSUA010000009">
    <property type="protein sequence ID" value="MFC6396075.1"/>
    <property type="molecule type" value="Genomic_DNA"/>
</dbReference>
<evidence type="ECO:0000313" key="2">
    <source>
        <dbReference type="Proteomes" id="UP001596266"/>
    </source>
</evidence>
<dbReference type="Pfam" id="PF09438">
    <property type="entry name" value="DUF2017"/>
    <property type="match status" value="1"/>
</dbReference>
<reference evidence="2" key="1">
    <citation type="journal article" date="2019" name="Int. J. Syst. Evol. Microbiol.">
        <title>The Global Catalogue of Microorganisms (GCM) 10K type strain sequencing project: providing services to taxonomists for standard genome sequencing and annotation.</title>
        <authorList>
            <consortium name="The Broad Institute Genomics Platform"/>
            <consortium name="The Broad Institute Genome Sequencing Center for Infectious Disease"/>
            <person name="Wu L."/>
            <person name="Ma J."/>
        </authorList>
    </citation>
    <scope>NUCLEOTIDE SEQUENCE [LARGE SCALE GENOMIC DNA]</scope>
    <source>
        <strain evidence="2">CGMCC 1.15277</strain>
    </source>
</reference>
<keyword evidence="2" id="KW-1185">Reference proteome</keyword>
<name>A0ABW1WXT4_9ACTN</name>
<dbReference type="InterPro" id="IPR018561">
    <property type="entry name" value="AosR"/>
</dbReference>
<dbReference type="RefSeq" id="WP_343885308.1">
    <property type="nucleotide sequence ID" value="NZ_BAAAKI010000004.1"/>
</dbReference>
<organism evidence="1 2">
    <name type="scientific">Luteococcus sanguinis</name>
    <dbReference type="NCBI Taxonomy" id="174038"/>
    <lineage>
        <taxon>Bacteria</taxon>
        <taxon>Bacillati</taxon>
        <taxon>Actinomycetota</taxon>
        <taxon>Actinomycetes</taxon>
        <taxon>Propionibacteriales</taxon>
        <taxon>Propionibacteriaceae</taxon>
        <taxon>Luteococcus</taxon>
    </lineage>
</organism>
<protein>
    <submittedName>
        <fullName evidence="1">DUF2017 domain-containing protein</fullName>
    </submittedName>
</protein>